<sequence>MANTYDVVIKSTGMGQGEQVLVDNLMKGFIHTLNQKEHLPQHIIFYGEGVKLATKGSDSLEDLTELAQKGVKILSCGICVDYYDLEDFVEVGGTTTMSEVVDIISHSELVIEP</sequence>
<keyword evidence="2" id="KW-1185">Reference proteome</keyword>
<proteinExistence type="predicted"/>
<dbReference type="eggNOG" id="COG0425">
    <property type="taxonomic scope" value="Bacteria"/>
</dbReference>
<accession>U2SCM6</accession>
<dbReference type="Pfam" id="PF02635">
    <property type="entry name" value="DsrE"/>
    <property type="match status" value="1"/>
</dbReference>
<evidence type="ECO:0000313" key="1">
    <source>
        <dbReference type="EMBL" id="ERK60462.1"/>
    </source>
</evidence>
<dbReference type="AlphaFoldDB" id="U2SCM6"/>
<dbReference type="RefSeq" id="WP_021753432.1">
    <property type="nucleotide sequence ID" value="NZ_KI271864.1"/>
</dbReference>
<dbReference type="Gene3D" id="3.40.1260.10">
    <property type="entry name" value="DsrEFH-like"/>
    <property type="match status" value="1"/>
</dbReference>
<name>U2SCM6_9BACL</name>
<dbReference type="SUPFAM" id="SSF75169">
    <property type="entry name" value="DsrEFH-like"/>
    <property type="match status" value="1"/>
</dbReference>
<dbReference type="EMBL" id="AWVP01000008">
    <property type="protein sequence ID" value="ERK60462.1"/>
    <property type="molecule type" value="Genomic_DNA"/>
</dbReference>
<dbReference type="Proteomes" id="UP000016637">
    <property type="component" value="Unassembled WGS sequence"/>
</dbReference>
<dbReference type="InterPro" id="IPR027396">
    <property type="entry name" value="DsrEFH-like"/>
</dbReference>
<dbReference type="PATRIC" id="fig|1321820.3.peg.151"/>
<dbReference type="NCBIfam" id="TIGR03527">
    <property type="entry name" value="selenium_YedF"/>
    <property type="match status" value="1"/>
</dbReference>
<evidence type="ECO:0000313" key="2">
    <source>
        <dbReference type="Proteomes" id="UP000016637"/>
    </source>
</evidence>
<gene>
    <name evidence="1" type="ORF">HMPREF1983_00153</name>
</gene>
<comment type="caution">
    <text evidence="1">The sequence shown here is derived from an EMBL/GenBank/DDBJ whole genome shotgun (WGS) entry which is preliminary data.</text>
</comment>
<dbReference type="InterPro" id="IPR019870">
    <property type="entry name" value="Se_metab_YedF"/>
</dbReference>
<dbReference type="HOGENOM" id="CLU_097491_1_0_9"/>
<organism evidence="1 2">
    <name type="scientific">Gemella bergeri ATCC 700627</name>
    <dbReference type="NCBI Taxonomy" id="1321820"/>
    <lineage>
        <taxon>Bacteria</taxon>
        <taxon>Bacillati</taxon>
        <taxon>Bacillota</taxon>
        <taxon>Bacilli</taxon>
        <taxon>Bacillales</taxon>
        <taxon>Gemellaceae</taxon>
        <taxon>Gemella</taxon>
    </lineage>
</organism>
<reference evidence="1 2" key="1">
    <citation type="submission" date="2013-08" db="EMBL/GenBank/DDBJ databases">
        <authorList>
            <person name="Weinstock G."/>
            <person name="Sodergren E."/>
            <person name="Wylie T."/>
            <person name="Fulton L."/>
            <person name="Fulton R."/>
            <person name="Fronick C."/>
            <person name="O'Laughlin M."/>
            <person name="Godfrey J."/>
            <person name="Miner T."/>
            <person name="Herter B."/>
            <person name="Appelbaum E."/>
            <person name="Cordes M."/>
            <person name="Lek S."/>
            <person name="Wollam A."/>
            <person name="Pepin K.H."/>
            <person name="Palsikar V.B."/>
            <person name="Mitreva M."/>
            <person name="Wilson R.K."/>
        </authorList>
    </citation>
    <scope>NUCLEOTIDE SEQUENCE [LARGE SCALE GENOMIC DNA]</scope>
    <source>
        <strain evidence="1 2">ATCC 700627</strain>
    </source>
</reference>
<dbReference type="InterPro" id="IPR003787">
    <property type="entry name" value="Sulphur_relay_DsrE/F-like"/>
</dbReference>
<protein>
    <submittedName>
        <fullName evidence="1">Uncharacterized protein</fullName>
    </submittedName>
</protein>